<comment type="caution">
    <text evidence="1">The sequence shown here is derived from an EMBL/GenBank/DDBJ whole genome shotgun (WGS) entry which is preliminary data.</text>
</comment>
<reference evidence="2" key="1">
    <citation type="journal article" date="2019" name="Int. J. Syst. Evol. Microbiol.">
        <title>The Global Catalogue of Microorganisms (GCM) 10K type strain sequencing project: providing services to taxonomists for standard genome sequencing and annotation.</title>
        <authorList>
            <consortium name="The Broad Institute Genomics Platform"/>
            <consortium name="The Broad Institute Genome Sequencing Center for Infectious Disease"/>
            <person name="Wu L."/>
            <person name="Ma J."/>
        </authorList>
    </citation>
    <scope>NUCLEOTIDE SEQUENCE [LARGE SCALE GENOMIC DNA]</scope>
    <source>
        <strain evidence="2">JCM 16114</strain>
    </source>
</reference>
<evidence type="ECO:0000313" key="1">
    <source>
        <dbReference type="EMBL" id="GAA2205904.1"/>
    </source>
</evidence>
<dbReference type="Proteomes" id="UP001499843">
    <property type="component" value="Unassembled WGS sequence"/>
</dbReference>
<protein>
    <submittedName>
        <fullName evidence="1">Uncharacterized protein</fullName>
    </submittedName>
</protein>
<proteinExistence type="predicted"/>
<organism evidence="1 2">
    <name type="scientific">Nonomuraea monospora</name>
    <dbReference type="NCBI Taxonomy" id="568818"/>
    <lineage>
        <taxon>Bacteria</taxon>
        <taxon>Bacillati</taxon>
        <taxon>Actinomycetota</taxon>
        <taxon>Actinomycetes</taxon>
        <taxon>Streptosporangiales</taxon>
        <taxon>Streptosporangiaceae</taxon>
        <taxon>Nonomuraea</taxon>
    </lineage>
</organism>
<gene>
    <name evidence="1" type="ORF">GCM10009850_013620</name>
</gene>
<keyword evidence="2" id="KW-1185">Reference proteome</keyword>
<name>A0ABP5P273_9ACTN</name>
<dbReference type="EMBL" id="BAAAQX010000003">
    <property type="protein sequence ID" value="GAA2205904.1"/>
    <property type="molecule type" value="Genomic_DNA"/>
</dbReference>
<accession>A0ABP5P273</accession>
<evidence type="ECO:0000313" key="2">
    <source>
        <dbReference type="Proteomes" id="UP001499843"/>
    </source>
</evidence>
<sequence>MSTLERVAEFTMCGAENVRDTVETCTPEALATSRIVTVTVAHPNATACRTHEYDESACRTPMTQKSLGTPS</sequence>